<dbReference type="PANTHER" id="PTHR43673:SF2">
    <property type="entry name" value="NITROREDUCTASE"/>
    <property type="match status" value="1"/>
</dbReference>
<comment type="caution">
    <text evidence="8">The sequence shown here is derived from an EMBL/GenBank/DDBJ whole genome shotgun (WGS) entry which is preliminary data.</text>
</comment>
<accession>A0A1U7JC45</accession>
<dbReference type="Gene3D" id="3.40.109.10">
    <property type="entry name" value="NADH Oxidase"/>
    <property type="match status" value="1"/>
</dbReference>
<dbReference type="Pfam" id="PF00881">
    <property type="entry name" value="Nitroreductase"/>
    <property type="match status" value="1"/>
</dbReference>
<evidence type="ECO:0008006" key="10">
    <source>
        <dbReference type="Google" id="ProtNLM"/>
    </source>
</evidence>
<feature type="domain" description="Nitroreductase" evidence="6">
    <location>
        <begin position="711"/>
        <end position="760"/>
    </location>
</feature>
<proteinExistence type="inferred from homology"/>
<gene>
    <name evidence="8" type="ORF">A3843_00945</name>
</gene>
<evidence type="ECO:0000256" key="3">
    <source>
        <dbReference type="ARBA" id="ARBA00022630"/>
    </source>
</evidence>
<dbReference type="GO" id="GO:0016491">
    <property type="term" value="F:oxidoreductase activity"/>
    <property type="evidence" value="ECO:0007669"/>
    <property type="project" value="UniProtKB-KW"/>
</dbReference>
<evidence type="ECO:0000256" key="5">
    <source>
        <dbReference type="ARBA" id="ARBA00023002"/>
    </source>
</evidence>
<dbReference type="Pfam" id="PF04230">
    <property type="entry name" value="PS_pyruv_trans"/>
    <property type="match status" value="1"/>
</dbReference>
<dbReference type="Proteomes" id="UP000185783">
    <property type="component" value="Unassembled WGS sequence"/>
</dbReference>
<dbReference type="InterPro" id="IPR029479">
    <property type="entry name" value="Nitroreductase"/>
</dbReference>
<feature type="domain" description="Polysaccharide pyruvyl transferase" evidence="7">
    <location>
        <begin position="21"/>
        <end position="297"/>
    </location>
</feature>
<evidence type="ECO:0000256" key="1">
    <source>
        <dbReference type="ARBA" id="ARBA00001917"/>
    </source>
</evidence>
<keyword evidence="3" id="KW-0285">Flavoprotein</keyword>
<evidence type="ECO:0000313" key="9">
    <source>
        <dbReference type="Proteomes" id="UP000185783"/>
    </source>
</evidence>
<protein>
    <recommendedName>
        <fullName evidence="10">Nitroreductase</fullName>
    </recommendedName>
</protein>
<evidence type="ECO:0000313" key="8">
    <source>
        <dbReference type="EMBL" id="OKL42287.1"/>
    </source>
</evidence>
<dbReference type="PANTHER" id="PTHR43673">
    <property type="entry name" value="NAD(P)H NITROREDUCTASE YDGI-RELATED"/>
    <property type="match status" value="1"/>
</dbReference>
<dbReference type="AlphaFoldDB" id="A0A1U7JC45"/>
<name>A0A1U7JC45_9HYPH</name>
<comment type="similarity">
    <text evidence="2">Belongs to the nitroreductase family.</text>
</comment>
<dbReference type="RefSeq" id="WP_028482079.1">
    <property type="nucleotide sequence ID" value="NZ_LVVZ01000051.1"/>
</dbReference>
<evidence type="ECO:0000259" key="7">
    <source>
        <dbReference type="Pfam" id="PF04230"/>
    </source>
</evidence>
<evidence type="ECO:0000256" key="4">
    <source>
        <dbReference type="ARBA" id="ARBA00022643"/>
    </source>
</evidence>
<dbReference type="InterPro" id="IPR000415">
    <property type="entry name" value="Nitroreductase-like"/>
</dbReference>
<comment type="cofactor">
    <cofactor evidence="1">
        <name>FMN</name>
        <dbReference type="ChEBI" id="CHEBI:58210"/>
    </cofactor>
</comment>
<reference evidence="8 9" key="1">
    <citation type="submission" date="2016-03" db="EMBL/GenBank/DDBJ databases">
        <title>Genome sequence of Nesiotobacter sp. nov., a moderately halophilic alphaproteobacterium isolated from the Yellow Sea, China.</title>
        <authorList>
            <person name="Zhang G."/>
            <person name="Zhang R."/>
        </authorList>
    </citation>
    <scope>NUCLEOTIDE SEQUENCE [LARGE SCALE GENOMIC DNA]</scope>
    <source>
        <strain evidence="8 9">WB1-6</strain>
    </source>
</reference>
<organism evidence="8 9">
    <name type="scientific">Pseudovibrio exalbescens</name>
    <dbReference type="NCBI Taxonomy" id="197461"/>
    <lineage>
        <taxon>Bacteria</taxon>
        <taxon>Pseudomonadati</taxon>
        <taxon>Pseudomonadota</taxon>
        <taxon>Alphaproteobacteria</taxon>
        <taxon>Hyphomicrobiales</taxon>
        <taxon>Stappiaceae</taxon>
        <taxon>Pseudovibrio</taxon>
    </lineage>
</organism>
<evidence type="ECO:0000256" key="2">
    <source>
        <dbReference type="ARBA" id="ARBA00007118"/>
    </source>
</evidence>
<keyword evidence="5" id="KW-0560">Oxidoreductase</keyword>
<keyword evidence="9" id="KW-1185">Reference proteome</keyword>
<dbReference type="InterPro" id="IPR007345">
    <property type="entry name" value="Polysacch_pyruvyl_Trfase"/>
</dbReference>
<dbReference type="STRING" id="197461.A3843_00945"/>
<keyword evidence="4" id="KW-0288">FMN</keyword>
<sequence length="877" mass="97862">MTSEQKETFDVGIVGVGVGANYGSVLTYYGLYRTLEEFGKKPLMISKIGASATDPEIQDTHAMRFAKEHYNLSGIYNQSNLSQLNEIVDAFVVGSDQVWNYGISQNFGKAFYLDFAGDDKRKISYASSFGHAKDFAPEEEVPNISALMKRFNAISVREDTGVALAHKVYNVPATQVAEPIFLTSNERYFELAARSQRDVSEKYLLAYVLDPTPEKRAAILHIAQKLDLKIRVILDGFPHLFDENYRKMGLEGAVERDIETYDFLKLYANCSYVFTDSFHGTAFALKFEKPFTTIGNKRRGIARFDSIFRLIGRNDRFAFNPEDVMKDETRFLSPMDFKDITKRLNDHVTMSKAWLKDAINKPVEDTIQAVESSSSNTQRITDLVGKTVKAVTRQISKVSYSLNQPDFLSNNSAWRIDKLEHSTRLTVIGVDAAIRGNHVWCDLPSSLRDNGAYELTIDWKIRTASDKINIHLRHPESGTFRVIGSIVVDEKTDVYRKDTVKFKVPGEGYSQIMLGAVHFPGVNSGVDVMSISLKPINPDDVVQSTLGNASGRATKSPIEVAKGFSAVDNARFVGAYAQHRVSRNTGNARSLMMFYAHGFEKGLSRSQDFRPGFGKESMEKLAEEMNKWVKKGGSTQDPFFQIAASVLKAYFQRHTTIGVDVSNFLALFDPVVQKAIDNAEIGNGGAIEASKVREDVVIDTTERNFLDVVFGRRSIREFTNEEVHEEDISKAVKIASQAPSVCNRQPARVHMFDSPSAIRAVLDLQGGFRGYKMPQKLLLVTSDLTAFVGAVERNQAFIDGGLFMMGLLLGLEQVGLGACSLNTAMSTEREAAVRKILKLPESEVFISFIAVGHYEPNMLVARSKRLPVEEVLIKHHS</sequence>
<dbReference type="EMBL" id="LVVZ01000051">
    <property type="protein sequence ID" value="OKL42287.1"/>
    <property type="molecule type" value="Genomic_DNA"/>
</dbReference>
<evidence type="ECO:0000259" key="6">
    <source>
        <dbReference type="Pfam" id="PF00881"/>
    </source>
</evidence>
<dbReference type="SUPFAM" id="SSF55469">
    <property type="entry name" value="FMN-dependent nitroreductase-like"/>
    <property type="match status" value="1"/>
</dbReference>